<keyword evidence="4" id="KW-1185">Reference proteome</keyword>
<organism evidence="3 4">
    <name type="scientific">Thlaspi arvense</name>
    <name type="common">Field penny-cress</name>
    <dbReference type="NCBI Taxonomy" id="13288"/>
    <lineage>
        <taxon>Eukaryota</taxon>
        <taxon>Viridiplantae</taxon>
        <taxon>Streptophyta</taxon>
        <taxon>Embryophyta</taxon>
        <taxon>Tracheophyta</taxon>
        <taxon>Spermatophyta</taxon>
        <taxon>Magnoliopsida</taxon>
        <taxon>eudicotyledons</taxon>
        <taxon>Gunneridae</taxon>
        <taxon>Pentapetalae</taxon>
        <taxon>rosids</taxon>
        <taxon>malvids</taxon>
        <taxon>Brassicales</taxon>
        <taxon>Brassicaceae</taxon>
        <taxon>Thlaspideae</taxon>
        <taxon>Thlaspi</taxon>
    </lineage>
</organism>
<feature type="region of interest" description="Disordered" evidence="1">
    <location>
        <begin position="1113"/>
        <end position="1163"/>
    </location>
</feature>
<dbReference type="Pfam" id="PF21745">
    <property type="entry name" value="PMI1_PMIR1-2_C"/>
    <property type="match status" value="1"/>
</dbReference>
<dbReference type="PROSITE" id="PS51840">
    <property type="entry name" value="C2_NT"/>
    <property type="match status" value="1"/>
</dbReference>
<dbReference type="EMBL" id="OU466862">
    <property type="protein sequence ID" value="CAH2072266.1"/>
    <property type="molecule type" value="Genomic_DNA"/>
</dbReference>
<feature type="region of interest" description="Disordered" evidence="1">
    <location>
        <begin position="30"/>
        <end position="55"/>
    </location>
</feature>
<feature type="region of interest" description="Disordered" evidence="1">
    <location>
        <begin position="339"/>
        <end position="398"/>
    </location>
</feature>
<accession>A0AAU9SSN4</accession>
<evidence type="ECO:0000256" key="1">
    <source>
        <dbReference type="SAM" id="MobiDB-lite"/>
    </source>
</evidence>
<dbReference type="PANTHER" id="PTHR33414:SF1">
    <property type="entry name" value="PROTEIN PLASTID MOVEMENT IMPAIRED 1-RELATED 1"/>
    <property type="match status" value="1"/>
</dbReference>
<dbReference type="AlphaFoldDB" id="A0AAU9SSN4"/>
<evidence type="ECO:0000313" key="3">
    <source>
        <dbReference type="EMBL" id="CAH2072266.1"/>
    </source>
</evidence>
<feature type="compositionally biased region" description="Acidic residues" evidence="1">
    <location>
        <begin position="520"/>
        <end position="529"/>
    </location>
</feature>
<dbReference type="InterPro" id="IPR019448">
    <property type="entry name" value="NT-C2"/>
</dbReference>
<dbReference type="InterPro" id="IPR039614">
    <property type="entry name" value="PMI1-like"/>
</dbReference>
<feature type="compositionally biased region" description="Polar residues" evidence="1">
    <location>
        <begin position="236"/>
        <end position="264"/>
    </location>
</feature>
<dbReference type="Pfam" id="PF10358">
    <property type="entry name" value="NT-C2"/>
    <property type="match status" value="1"/>
</dbReference>
<name>A0AAU9SSN4_THLAR</name>
<protein>
    <recommendedName>
        <fullName evidence="2">C2 NT-type domain-containing protein</fullName>
    </recommendedName>
</protein>
<feature type="compositionally biased region" description="Basic and acidic residues" evidence="1">
    <location>
        <begin position="477"/>
        <end position="486"/>
    </location>
</feature>
<proteinExistence type="predicted"/>
<feature type="region of interest" description="Disordered" evidence="1">
    <location>
        <begin position="414"/>
        <end position="497"/>
    </location>
</feature>
<sequence>MSKVNSEESSSSRKLLKEVETISEALYVNKNPRGSVAGPNNTSTKPLGRTHLAEPQKEKKSIWNWPLRALSHVRNRRFNCCFSAQIHSIEGLPPIFQDLYLTVHWKRRDESLSTRSAKVLNGRADFKDQLTLTCSVYGSRSGQHHSAKYEAKHFLLYASLVGSPEVDLGKHRMDLTRLLPLTLEELQDEKSSGKWSTTFQLTGKASGATLSVSFGYTVVGDTRNPATSRSIRDFRSASNAKQASNNTALTRSTSTKSSLGNGKSASRRYDHGIVNKESLPLSQNMEEIKDLHEILPVAQSDLVSSVNILYQKLDEDKVDPAAESRFEFDVVTKHIQPAESISRENEDANAHQSSEPLVKNETDVPFEDRKKTGEVPTPVNEEIGTENLPPEEPLVNRKDTDVPFEDRKKAGEVLTAGSEEIGTENLHPEEPLVSRNETDVSFEESKIDGEVSITRSEEVVEIGTENLPPEKGSNVSPKEEESVVPREDEEVMNGERDMKEMIMKDLESALKSVEMLEATASEDEEDQENHEDAETCFRTPNKDAASSSSRDVAESVANEFLDMLSIEHSPFGLSSESEPESPRERLLREFEMESLAAGSLFGFDIEADDPECDENFSKEYESDFEEGFDLATLVHDIEEEYQLETQAKVSNPRVKMLEDLETESLMREWGMNENTFQNSPPHNGRNAFHPADVPVKEPFDLPPLGDGLGPVVQTKNGGFLRSMNPSLFRNSKAGGSLIMQVSSPVVVPAEMGSGIMEVLQKLATAGIEKLSMQANKVMPLDDITGKTMEEVLWGTSPAIDGVDRDHISQHESDDAAGFVRGAERRAPFAAKPKKSGSSSCNNNNFGSEYVSLEDLAPLAMDQIEALSLEGLRIQSGMSEEDAPSEITAQSIGEISAFQGKSGCVDLEGAAGLQLMDIKDEGDNDDDGLMGLSLTLDEWMKLDSGDIGDEDEINEQTSKILAAHHANPLNFIRKGGSKGEKRKGKKGRKCGLLGNNFTVALMVQLRDPLRNYEPVGAPMLSLIQVERLFVPPKPIIYSTVSELRKTDEEEEESEAVKEEKTMLKEQGIPQYKISEVHLTGMKSETDKKPWGITTQQQQVQSGSRWLMANGMGKGNSKLPLMKPKSTKPSDKLWSVSGSGSKWKELGKMGKLNTHVRNPNVIMPK</sequence>
<gene>
    <name evidence="3" type="ORF">TAV2_LOCUS20581</name>
</gene>
<feature type="compositionally biased region" description="Basic and acidic residues" evidence="1">
    <location>
        <begin position="358"/>
        <end position="373"/>
    </location>
</feature>
<feature type="region of interest" description="Disordered" evidence="1">
    <location>
        <begin position="513"/>
        <end position="551"/>
    </location>
</feature>
<feature type="compositionally biased region" description="Basic and acidic residues" evidence="1">
    <location>
        <begin position="426"/>
        <end position="449"/>
    </location>
</feature>
<reference evidence="3 4" key="1">
    <citation type="submission" date="2022-03" db="EMBL/GenBank/DDBJ databases">
        <authorList>
            <person name="Nunn A."/>
            <person name="Chopra R."/>
            <person name="Nunn A."/>
            <person name="Contreras Garrido A."/>
        </authorList>
    </citation>
    <scope>NUCLEOTIDE SEQUENCE [LARGE SCALE GENOMIC DNA]</scope>
</reference>
<feature type="domain" description="C2 NT-type" evidence="2">
    <location>
        <begin position="70"/>
        <end position="218"/>
    </location>
</feature>
<evidence type="ECO:0000259" key="2">
    <source>
        <dbReference type="PROSITE" id="PS51840"/>
    </source>
</evidence>
<evidence type="ECO:0000313" key="4">
    <source>
        <dbReference type="Proteomes" id="UP000836841"/>
    </source>
</evidence>
<feature type="region of interest" description="Disordered" evidence="1">
    <location>
        <begin position="229"/>
        <end position="271"/>
    </location>
</feature>
<dbReference type="Proteomes" id="UP000836841">
    <property type="component" value="Chromosome 6"/>
</dbReference>
<dbReference type="InterPro" id="IPR048972">
    <property type="entry name" value="PMI1_PMIR1-2_C"/>
</dbReference>
<dbReference type="PANTHER" id="PTHR33414">
    <property type="entry name" value="PROTEIN PLASTID MOVEMENT IMPAIRED 1-RELATED 1"/>
    <property type="match status" value="1"/>
</dbReference>